<evidence type="ECO:0000313" key="2">
    <source>
        <dbReference type="Proteomes" id="UP000178122"/>
    </source>
</evidence>
<dbReference type="EMBL" id="MHIN01000046">
    <property type="protein sequence ID" value="OGY53500.1"/>
    <property type="molecule type" value="Genomic_DNA"/>
</dbReference>
<evidence type="ECO:0000313" key="1">
    <source>
        <dbReference type="EMBL" id="OGY53500.1"/>
    </source>
</evidence>
<proteinExistence type="predicted"/>
<dbReference type="AlphaFoldDB" id="A0A1G1YPD1"/>
<sequence length="111" mass="13069">MFFGKEDVEMARDTITYWFVEPRNTFTNQVIASRLAQQNQAGEDRQAVVMLDDRGKSPSVWQVDYSFVAELLRSKRTVSLDFRVYNRQGDRGPIRCWKFGGKKKKRVLVFR</sequence>
<dbReference type="Proteomes" id="UP000178122">
    <property type="component" value="Unassembled WGS sequence"/>
</dbReference>
<comment type="caution">
    <text evidence="1">The sequence shown here is derived from an EMBL/GenBank/DDBJ whole genome shotgun (WGS) entry which is preliminary data.</text>
</comment>
<reference evidence="1 2" key="1">
    <citation type="journal article" date="2016" name="Nat. Commun.">
        <title>Thousands of microbial genomes shed light on interconnected biogeochemical processes in an aquifer system.</title>
        <authorList>
            <person name="Anantharaman K."/>
            <person name="Brown C.T."/>
            <person name="Hug L.A."/>
            <person name="Sharon I."/>
            <person name="Castelle C.J."/>
            <person name="Probst A.J."/>
            <person name="Thomas B.C."/>
            <person name="Singh A."/>
            <person name="Wilkins M.J."/>
            <person name="Karaoz U."/>
            <person name="Brodie E.L."/>
            <person name="Williams K.H."/>
            <person name="Hubbard S.S."/>
            <person name="Banfield J.F."/>
        </authorList>
    </citation>
    <scope>NUCLEOTIDE SEQUENCE [LARGE SCALE GENOMIC DNA]</scope>
</reference>
<accession>A0A1G1YPD1</accession>
<protein>
    <submittedName>
        <fullName evidence="1">Uncharacterized protein</fullName>
    </submittedName>
</protein>
<organism evidence="1 2">
    <name type="scientific">Candidatus Buchananbacteria bacterium RIFCSPLOWO2_01_FULL_40_23b</name>
    <dbReference type="NCBI Taxonomy" id="1797544"/>
    <lineage>
        <taxon>Bacteria</taxon>
        <taxon>Candidatus Buchananiibacteriota</taxon>
    </lineage>
</organism>
<name>A0A1G1YPD1_9BACT</name>
<gene>
    <name evidence="1" type="ORF">A2912_05960</name>
</gene>